<feature type="transmembrane region" description="Helical" evidence="6">
    <location>
        <begin position="132"/>
        <end position="150"/>
    </location>
</feature>
<evidence type="ECO:0000256" key="5">
    <source>
        <dbReference type="ARBA" id="ARBA00023136"/>
    </source>
</evidence>
<gene>
    <name evidence="7" type="ORF">KDK67_08295</name>
</gene>
<accession>A0A9E4ZFJ5</accession>
<dbReference type="GO" id="GO:0010043">
    <property type="term" value="P:response to zinc ion"/>
    <property type="evidence" value="ECO:0007669"/>
    <property type="project" value="TreeGrafter"/>
</dbReference>
<dbReference type="EMBL" id="JAGSOI010000030">
    <property type="protein sequence ID" value="MCM1986988.1"/>
    <property type="molecule type" value="Genomic_DNA"/>
</dbReference>
<keyword evidence="4 6" id="KW-1133">Transmembrane helix</keyword>
<feature type="transmembrane region" description="Helical" evidence="6">
    <location>
        <begin position="9"/>
        <end position="33"/>
    </location>
</feature>
<dbReference type="CDD" id="cd06550">
    <property type="entry name" value="TM_ABC_iron-siderophores_like"/>
    <property type="match status" value="1"/>
</dbReference>
<feature type="transmembrane region" description="Helical" evidence="6">
    <location>
        <begin position="53"/>
        <end position="77"/>
    </location>
</feature>
<reference evidence="7" key="2">
    <citation type="submission" date="2021-04" db="EMBL/GenBank/DDBJ databases">
        <authorList>
            <person name="Dong X."/>
        </authorList>
    </citation>
    <scope>NUCLEOTIDE SEQUENCE</scope>
    <source>
        <strain evidence="7">LLY</strain>
    </source>
</reference>
<dbReference type="RefSeq" id="WP_250868343.1">
    <property type="nucleotide sequence ID" value="NZ_JAGSOI010000030.1"/>
</dbReference>
<keyword evidence="8" id="KW-1185">Reference proteome</keyword>
<dbReference type="Gene3D" id="1.10.3470.10">
    <property type="entry name" value="ABC transporter involved in vitamin B12 uptake, BtuC"/>
    <property type="match status" value="1"/>
</dbReference>
<feature type="transmembrane region" description="Helical" evidence="6">
    <location>
        <begin position="242"/>
        <end position="262"/>
    </location>
</feature>
<evidence type="ECO:0000256" key="6">
    <source>
        <dbReference type="SAM" id="Phobius"/>
    </source>
</evidence>
<sequence length="275" mass="30066">MLEILQYEFMINAITAGILASIACGIIGVYVVVKRIAFISGGIAHASFGGIGISYFLGINPIMGVLPFSLLSALTIGTFSKRTDVAEDTIIGILWSMGMAIGIIFIGLTPGYAPDLMTYLFGNILTVPQSDITMMLALDAIIILVVYVLYKEFMALCYDEDFSTVAGIPVEKLYLLLLCLIALTVVVMIRVVGLILVIALLTIPAALSREFTDDMRKMMFLSISFGTAFTILGLMLSYYFDIASGATIILVMSSFYLLHVVIKKWRTISEKPFEI</sequence>
<evidence type="ECO:0000313" key="7">
    <source>
        <dbReference type="EMBL" id="MCM1986988.1"/>
    </source>
</evidence>
<reference evidence="7" key="1">
    <citation type="journal article" date="2021" name="mSystems">
        <title>Bacteria and Archaea Synergistically Convert Glycine Betaine to Biogenic Methane in the Formosa Cold Seep of the South China Sea.</title>
        <authorList>
            <person name="Li L."/>
            <person name="Zhang W."/>
            <person name="Zhang S."/>
            <person name="Song L."/>
            <person name="Sun Q."/>
            <person name="Zhang H."/>
            <person name="Xiang H."/>
            <person name="Dong X."/>
        </authorList>
    </citation>
    <scope>NUCLEOTIDE SEQUENCE</scope>
    <source>
        <strain evidence="7">LLY</strain>
    </source>
</reference>
<evidence type="ECO:0000256" key="1">
    <source>
        <dbReference type="ARBA" id="ARBA00004141"/>
    </source>
</evidence>
<evidence type="ECO:0000256" key="2">
    <source>
        <dbReference type="ARBA" id="ARBA00008034"/>
    </source>
</evidence>
<evidence type="ECO:0000313" key="8">
    <source>
        <dbReference type="Proteomes" id="UP001056766"/>
    </source>
</evidence>
<comment type="caution">
    <text evidence="7">The sequence shown here is derived from an EMBL/GenBank/DDBJ whole genome shotgun (WGS) entry which is preliminary data.</text>
</comment>
<protein>
    <submittedName>
        <fullName evidence="7">Metal ABC transporter permease</fullName>
    </submittedName>
</protein>
<evidence type="ECO:0000256" key="3">
    <source>
        <dbReference type="ARBA" id="ARBA00022692"/>
    </source>
</evidence>
<dbReference type="SUPFAM" id="SSF81345">
    <property type="entry name" value="ABC transporter involved in vitamin B12 uptake, BtuC"/>
    <property type="match status" value="1"/>
</dbReference>
<dbReference type="AlphaFoldDB" id="A0A9E4ZFJ5"/>
<keyword evidence="3 6" id="KW-0812">Transmembrane</keyword>
<proteinExistence type="inferred from homology"/>
<dbReference type="InterPro" id="IPR037294">
    <property type="entry name" value="ABC_BtuC-like"/>
</dbReference>
<comment type="subcellular location">
    <subcellularLocation>
        <location evidence="1">Membrane</location>
        <topology evidence="1">Multi-pass membrane protein</topology>
    </subcellularLocation>
</comment>
<organism evidence="7 8">
    <name type="scientific">Methanococcoides seepicolus</name>
    <dbReference type="NCBI Taxonomy" id="2828780"/>
    <lineage>
        <taxon>Archaea</taxon>
        <taxon>Methanobacteriati</taxon>
        <taxon>Methanobacteriota</taxon>
        <taxon>Stenosarchaea group</taxon>
        <taxon>Methanomicrobia</taxon>
        <taxon>Methanosarcinales</taxon>
        <taxon>Methanosarcinaceae</taxon>
        <taxon>Methanococcoides</taxon>
    </lineage>
</organism>
<feature type="transmembrane region" description="Helical" evidence="6">
    <location>
        <begin position="219"/>
        <end position="236"/>
    </location>
</feature>
<feature type="transmembrane region" description="Helical" evidence="6">
    <location>
        <begin position="189"/>
        <end position="207"/>
    </location>
</feature>
<dbReference type="PANTHER" id="PTHR30477:SF18">
    <property type="entry name" value="METAL TRANSPORT SYSTEM MEMBRANE PROTEIN CT_417-RELATED"/>
    <property type="match status" value="1"/>
</dbReference>
<dbReference type="GO" id="GO:0043190">
    <property type="term" value="C:ATP-binding cassette (ABC) transporter complex"/>
    <property type="evidence" value="ECO:0007669"/>
    <property type="project" value="InterPro"/>
</dbReference>
<feature type="transmembrane region" description="Helical" evidence="6">
    <location>
        <begin position="162"/>
        <end position="183"/>
    </location>
</feature>
<dbReference type="GO" id="GO:0055085">
    <property type="term" value="P:transmembrane transport"/>
    <property type="evidence" value="ECO:0007669"/>
    <property type="project" value="InterPro"/>
</dbReference>
<comment type="similarity">
    <text evidence="2">Belongs to the ABC-3 integral membrane protein family.</text>
</comment>
<keyword evidence="5 6" id="KW-0472">Membrane</keyword>
<feature type="transmembrane region" description="Helical" evidence="6">
    <location>
        <begin position="89"/>
        <end position="112"/>
    </location>
</feature>
<dbReference type="Pfam" id="PF00950">
    <property type="entry name" value="ABC-3"/>
    <property type="match status" value="1"/>
</dbReference>
<dbReference type="InterPro" id="IPR001626">
    <property type="entry name" value="ABC_TroCD"/>
</dbReference>
<dbReference type="Proteomes" id="UP001056766">
    <property type="component" value="Unassembled WGS sequence"/>
</dbReference>
<name>A0A9E4ZFJ5_9EURY</name>
<dbReference type="PANTHER" id="PTHR30477">
    <property type="entry name" value="ABC-TRANSPORTER METAL-BINDING PROTEIN"/>
    <property type="match status" value="1"/>
</dbReference>
<evidence type="ECO:0000256" key="4">
    <source>
        <dbReference type="ARBA" id="ARBA00022989"/>
    </source>
</evidence>